<dbReference type="AlphaFoldDB" id="A0A383C5Y2"/>
<feature type="non-terminal residue" evidence="6">
    <location>
        <position position="1"/>
    </location>
</feature>
<evidence type="ECO:0000313" key="6">
    <source>
        <dbReference type="EMBL" id="SVE27459.1"/>
    </source>
</evidence>
<keyword evidence="2" id="KW-0285">Flavoprotein</keyword>
<dbReference type="InterPro" id="IPR036188">
    <property type="entry name" value="FAD/NAD-bd_sf"/>
</dbReference>
<comment type="similarity">
    <text evidence="1">Belongs to the GMC oxidoreductase family.</text>
</comment>
<dbReference type="SUPFAM" id="SSF51905">
    <property type="entry name" value="FAD/NAD(P)-binding domain"/>
    <property type="match status" value="1"/>
</dbReference>
<dbReference type="GO" id="GO:0050660">
    <property type="term" value="F:flavin adenine dinucleotide binding"/>
    <property type="evidence" value="ECO:0007669"/>
    <property type="project" value="InterPro"/>
</dbReference>
<dbReference type="Gene3D" id="3.50.50.60">
    <property type="entry name" value="FAD/NAD(P)-binding domain"/>
    <property type="match status" value="1"/>
</dbReference>
<name>A0A383C5Y2_9ZZZZ</name>
<evidence type="ECO:0000259" key="5">
    <source>
        <dbReference type="Pfam" id="PF00732"/>
    </source>
</evidence>
<keyword evidence="4" id="KW-0560">Oxidoreductase</keyword>
<dbReference type="EMBL" id="UINC01206021">
    <property type="protein sequence ID" value="SVE27459.1"/>
    <property type="molecule type" value="Genomic_DNA"/>
</dbReference>
<feature type="non-terminal residue" evidence="6">
    <location>
        <position position="242"/>
    </location>
</feature>
<dbReference type="Pfam" id="PF00732">
    <property type="entry name" value="GMC_oxred_N"/>
    <property type="match status" value="1"/>
</dbReference>
<proteinExistence type="inferred from homology"/>
<accession>A0A383C5Y2</accession>
<evidence type="ECO:0000256" key="1">
    <source>
        <dbReference type="ARBA" id="ARBA00010790"/>
    </source>
</evidence>
<sequence length="242" mass="27502">SIEEMEQKYRNGGLTPTFGKPKISYVEGLCVGGGSEINSGLYHRIPDEILEQWTSDFQVNNLNTKQLDKYYKVIETDLSVSTLPYDPPLPSIKLYEGAMKLGWESVEVPRWFDYSNDLKGIKQSMTETYIPRFEQFGGNLLPNTRVLIIKRRKNKWCLFIENVKSGKKDKINADLLFICCGAIQTPALLRRSGIRYNIGNSLKVHLTIKVVAKFNEKVNSIDVGVPVHQVKEFSPRYSFGGS</sequence>
<feature type="domain" description="Glucose-methanol-choline oxidoreductase N-terminal" evidence="5">
    <location>
        <begin position="8"/>
        <end position="206"/>
    </location>
</feature>
<dbReference type="GO" id="GO:0016614">
    <property type="term" value="F:oxidoreductase activity, acting on CH-OH group of donors"/>
    <property type="evidence" value="ECO:0007669"/>
    <property type="project" value="InterPro"/>
</dbReference>
<gene>
    <name evidence="6" type="ORF">METZ01_LOCUS480313</name>
</gene>
<evidence type="ECO:0000256" key="2">
    <source>
        <dbReference type="ARBA" id="ARBA00022630"/>
    </source>
</evidence>
<reference evidence="6" key="1">
    <citation type="submission" date="2018-05" db="EMBL/GenBank/DDBJ databases">
        <authorList>
            <person name="Lanie J.A."/>
            <person name="Ng W.-L."/>
            <person name="Kazmierczak K.M."/>
            <person name="Andrzejewski T.M."/>
            <person name="Davidsen T.M."/>
            <person name="Wayne K.J."/>
            <person name="Tettelin H."/>
            <person name="Glass J.I."/>
            <person name="Rusch D."/>
            <person name="Podicherti R."/>
            <person name="Tsui H.-C.T."/>
            <person name="Winkler M.E."/>
        </authorList>
    </citation>
    <scope>NUCLEOTIDE SEQUENCE</scope>
</reference>
<evidence type="ECO:0000256" key="3">
    <source>
        <dbReference type="ARBA" id="ARBA00022827"/>
    </source>
</evidence>
<dbReference type="PANTHER" id="PTHR46056">
    <property type="entry name" value="LONG-CHAIN-ALCOHOL OXIDASE"/>
    <property type="match status" value="1"/>
</dbReference>
<protein>
    <recommendedName>
        <fullName evidence="5">Glucose-methanol-choline oxidoreductase N-terminal domain-containing protein</fullName>
    </recommendedName>
</protein>
<organism evidence="6">
    <name type="scientific">marine metagenome</name>
    <dbReference type="NCBI Taxonomy" id="408172"/>
    <lineage>
        <taxon>unclassified sequences</taxon>
        <taxon>metagenomes</taxon>
        <taxon>ecological metagenomes</taxon>
    </lineage>
</organism>
<keyword evidence="3" id="KW-0274">FAD</keyword>
<evidence type="ECO:0000256" key="4">
    <source>
        <dbReference type="ARBA" id="ARBA00023002"/>
    </source>
</evidence>
<dbReference type="InterPro" id="IPR000172">
    <property type="entry name" value="GMC_OxRdtase_N"/>
</dbReference>
<dbReference type="PANTHER" id="PTHR46056:SF12">
    <property type="entry name" value="LONG-CHAIN-ALCOHOL OXIDASE"/>
    <property type="match status" value="1"/>
</dbReference>